<dbReference type="PANTHER" id="PTHR33191">
    <property type="entry name" value="RIPENING-RELATED PROTEIN 2-RELATED"/>
    <property type="match status" value="1"/>
</dbReference>
<keyword evidence="6" id="KW-1185">Reference proteome</keyword>
<evidence type="ECO:0000256" key="2">
    <source>
        <dbReference type="ARBA" id="ARBA00022525"/>
    </source>
</evidence>
<keyword evidence="2" id="KW-0964">Secreted</keyword>
<reference evidence="5" key="1">
    <citation type="submission" date="2023-05" db="EMBL/GenBank/DDBJ databases">
        <authorList>
            <person name="Huff M."/>
        </authorList>
    </citation>
    <scope>NUCLEOTIDE SEQUENCE</scope>
</reference>
<evidence type="ECO:0000313" key="5">
    <source>
        <dbReference type="EMBL" id="CAI9765235.1"/>
    </source>
</evidence>
<dbReference type="GO" id="GO:0005576">
    <property type="term" value="C:extracellular region"/>
    <property type="evidence" value="ECO:0007669"/>
    <property type="project" value="UniProtKB-SubCell"/>
</dbReference>
<dbReference type="PANTHER" id="PTHR33191:SF77">
    <property type="entry name" value="RIPENING-RELATED PROTEIN 1"/>
    <property type="match status" value="1"/>
</dbReference>
<feature type="region of interest" description="Disordered" evidence="4">
    <location>
        <begin position="21"/>
        <end position="47"/>
    </location>
</feature>
<evidence type="ECO:0000313" key="6">
    <source>
        <dbReference type="Proteomes" id="UP000834106"/>
    </source>
</evidence>
<name>A0AAD2DVY6_9LAMI</name>
<evidence type="ECO:0000256" key="1">
    <source>
        <dbReference type="ARBA" id="ARBA00004613"/>
    </source>
</evidence>
<organism evidence="5 6">
    <name type="scientific">Fraxinus pennsylvanica</name>
    <dbReference type="NCBI Taxonomy" id="56036"/>
    <lineage>
        <taxon>Eukaryota</taxon>
        <taxon>Viridiplantae</taxon>
        <taxon>Streptophyta</taxon>
        <taxon>Embryophyta</taxon>
        <taxon>Tracheophyta</taxon>
        <taxon>Spermatophyta</taxon>
        <taxon>Magnoliopsida</taxon>
        <taxon>eudicotyledons</taxon>
        <taxon>Gunneridae</taxon>
        <taxon>Pentapetalae</taxon>
        <taxon>asterids</taxon>
        <taxon>lamiids</taxon>
        <taxon>Lamiales</taxon>
        <taxon>Oleaceae</taxon>
        <taxon>Oleeae</taxon>
        <taxon>Fraxinus</taxon>
    </lineage>
</organism>
<gene>
    <name evidence="5" type="ORF">FPE_LOCUS12665</name>
</gene>
<protein>
    <submittedName>
        <fullName evidence="5">Uncharacterized protein</fullName>
    </submittedName>
</protein>
<proteinExistence type="predicted"/>
<keyword evidence="3" id="KW-0732">Signal</keyword>
<dbReference type="AlphaFoldDB" id="A0AAD2DVY6"/>
<dbReference type="InterPro" id="IPR039271">
    <property type="entry name" value="Kiwellin-like"/>
</dbReference>
<dbReference type="Proteomes" id="UP000834106">
    <property type="component" value="Chromosome 7"/>
</dbReference>
<dbReference type="Pfam" id="PF24300">
    <property type="entry name" value="KWL1"/>
    <property type="match status" value="1"/>
</dbReference>
<comment type="subcellular location">
    <subcellularLocation>
        <location evidence="1">Secreted</location>
    </subcellularLocation>
</comment>
<sequence>MILSVVRKASIKVLTKDFEQNKSSSNINSLEEGGDGGGPSKCDNKYHSDNTPVVNAMVVDECDSTVGRDSVHDYQPPCLNSIVDVSEAVWKALRVPEKNWVN</sequence>
<dbReference type="EMBL" id="OU503042">
    <property type="protein sequence ID" value="CAI9765235.1"/>
    <property type="molecule type" value="Genomic_DNA"/>
</dbReference>
<evidence type="ECO:0000256" key="3">
    <source>
        <dbReference type="ARBA" id="ARBA00022729"/>
    </source>
</evidence>
<evidence type="ECO:0000256" key="4">
    <source>
        <dbReference type="SAM" id="MobiDB-lite"/>
    </source>
</evidence>
<accession>A0AAD2DVY6</accession>